<evidence type="ECO:0000313" key="3">
    <source>
        <dbReference type="Proteomes" id="UP000475532"/>
    </source>
</evidence>
<feature type="region of interest" description="Disordered" evidence="1">
    <location>
        <begin position="1"/>
        <end position="21"/>
    </location>
</feature>
<proteinExistence type="predicted"/>
<organism evidence="2 3">
    <name type="scientific">Actinomadura bangladeshensis</name>
    <dbReference type="NCBI Taxonomy" id="453573"/>
    <lineage>
        <taxon>Bacteria</taxon>
        <taxon>Bacillati</taxon>
        <taxon>Actinomycetota</taxon>
        <taxon>Actinomycetes</taxon>
        <taxon>Streptosporangiales</taxon>
        <taxon>Thermomonosporaceae</taxon>
        <taxon>Actinomadura</taxon>
    </lineage>
</organism>
<name>A0A6L9Q6R9_9ACTN</name>
<dbReference type="AlphaFoldDB" id="A0A6L9Q6R9"/>
<dbReference type="EMBL" id="JAAGLI010000010">
    <property type="protein sequence ID" value="NEA21051.1"/>
    <property type="molecule type" value="Genomic_DNA"/>
</dbReference>
<feature type="compositionally biased region" description="Basic and acidic residues" evidence="1">
    <location>
        <begin position="72"/>
        <end position="81"/>
    </location>
</feature>
<comment type="caution">
    <text evidence="2">The sequence shown here is derived from an EMBL/GenBank/DDBJ whole genome shotgun (WGS) entry which is preliminary data.</text>
</comment>
<feature type="region of interest" description="Disordered" evidence="1">
    <location>
        <begin position="54"/>
        <end position="81"/>
    </location>
</feature>
<evidence type="ECO:0000313" key="2">
    <source>
        <dbReference type="EMBL" id="NEA21051.1"/>
    </source>
</evidence>
<reference evidence="2 3" key="1">
    <citation type="submission" date="2020-01" db="EMBL/GenBank/DDBJ databases">
        <title>Insect and environment-associated Actinomycetes.</title>
        <authorList>
            <person name="Currrie C."/>
            <person name="Chevrette M."/>
            <person name="Carlson C."/>
            <person name="Stubbendieck R."/>
            <person name="Wendt-Pienkowski E."/>
        </authorList>
    </citation>
    <scope>NUCLEOTIDE SEQUENCE [LARGE SCALE GENOMIC DNA]</scope>
    <source>
        <strain evidence="2 3">SID10258</strain>
    </source>
</reference>
<evidence type="ECO:0000256" key="1">
    <source>
        <dbReference type="SAM" id="MobiDB-lite"/>
    </source>
</evidence>
<sequence length="81" mass="8970">MDEDHADLEGPPAEGRLLQQRHDGHDAVVTAQIMVEPELVDPDAPVLFEKQNALPAAPGNTRGPRQCPQIIDTKDDRRPLR</sequence>
<gene>
    <name evidence="2" type="ORF">G3I70_00850</name>
</gene>
<accession>A0A6L9Q6R9</accession>
<dbReference type="Proteomes" id="UP000475532">
    <property type="component" value="Unassembled WGS sequence"/>
</dbReference>
<protein>
    <submittedName>
        <fullName evidence="2">Uncharacterized protein</fullName>
    </submittedName>
</protein>